<evidence type="ECO:0000256" key="1">
    <source>
        <dbReference type="SAM" id="Phobius"/>
    </source>
</evidence>
<keyword evidence="2" id="KW-0732">Signal</keyword>
<dbReference type="AlphaFoldDB" id="A0A1Y6EXF2"/>
<protein>
    <recommendedName>
        <fullName evidence="5">DUF3466 family protein</fullName>
    </recommendedName>
</protein>
<name>A0A1Y6EXF2_9GAMM</name>
<feature type="transmembrane region" description="Helical" evidence="1">
    <location>
        <begin position="556"/>
        <end position="576"/>
    </location>
</feature>
<reference evidence="4" key="1">
    <citation type="submission" date="2017-04" db="EMBL/GenBank/DDBJ databases">
        <authorList>
            <person name="Varghese N."/>
            <person name="Submissions S."/>
        </authorList>
    </citation>
    <scope>NUCLEOTIDE SEQUENCE [LARGE SCALE GENOMIC DNA]</scope>
</reference>
<keyword evidence="1" id="KW-1133">Transmembrane helix</keyword>
<organism evidence="3 4">
    <name type="scientific">Pseudidiomarina planktonica</name>
    <dbReference type="NCBI Taxonomy" id="1323738"/>
    <lineage>
        <taxon>Bacteria</taxon>
        <taxon>Pseudomonadati</taxon>
        <taxon>Pseudomonadota</taxon>
        <taxon>Gammaproteobacteria</taxon>
        <taxon>Alteromonadales</taxon>
        <taxon>Idiomarinaceae</taxon>
        <taxon>Pseudidiomarina</taxon>
    </lineage>
</organism>
<evidence type="ECO:0000313" key="3">
    <source>
        <dbReference type="EMBL" id="SMQ65670.1"/>
    </source>
</evidence>
<gene>
    <name evidence="3" type="ORF">SAMN06297229_1326</name>
</gene>
<dbReference type="EMBL" id="FXWH01000001">
    <property type="protein sequence ID" value="SMQ65670.1"/>
    <property type="molecule type" value="Genomic_DNA"/>
</dbReference>
<proteinExistence type="predicted"/>
<keyword evidence="1" id="KW-0812">Transmembrane</keyword>
<sequence length="582" mass="64338">MKIFVHGTLAAAVVVALSGTAQADTFQFTEIETPENLRNLIPAAINNSGQVAAVGRFPKDIEIRPEWITPELRRQAGIPQDTDDEVVESITDAQYDRLIPLLEDRFNSNLRNQRIGTNRAVISNGTTEVLQFFNDTDPATPELENAVESSLYQLNENGVYVGYGSAPYRPLVHTYTTEVDGEDVEVEETFFERDFISRGVWYWDGQLKTVEPPEQAQLGGESAILDINENNLAVGYASVGVSPSAQEDIDNCTEETDAVETRPDYACVWNLWYQRQGSLITYLRSSQFDRTQITGNNSIYDVHAFMWQLDANGDVISATDLGTLGERDAEDDDLDYSSYAYAVNNNGVAVGQSWTYYNGNTGIRVKMPVYFQDGEALPITVDERYRWGAAVDINDNGLVVGYVKRLVNDTLRDVPFMYDLGSAEPELVELDSFFIGSAAVVTAVNNSGVIVGSAEVEATISGNRRRAGFMMDTTADNMEMINLNDTIRCDTDYFIVSAEDINDNGQVLATALVNVNYTDENGNQQIRTDTKTLKLDPTGGEINNCQQEQGLVERSGASTGLFSAFGMLLIGGLITIRRKFFN</sequence>
<keyword evidence="1" id="KW-0472">Membrane</keyword>
<evidence type="ECO:0000256" key="2">
    <source>
        <dbReference type="SAM" id="SignalP"/>
    </source>
</evidence>
<dbReference type="InterPro" id="IPR022562">
    <property type="entry name" value="DUF3466"/>
</dbReference>
<evidence type="ECO:0008006" key="5">
    <source>
        <dbReference type="Google" id="ProtNLM"/>
    </source>
</evidence>
<accession>A0A1Y6EXF2</accession>
<dbReference type="Proteomes" id="UP000194450">
    <property type="component" value="Unassembled WGS sequence"/>
</dbReference>
<feature type="chain" id="PRO_5012509249" description="DUF3466 family protein" evidence="2">
    <location>
        <begin position="24"/>
        <end position="582"/>
    </location>
</feature>
<feature type="signal peptide" evidence="2">
    <location>
        <begin position="1"/>
        <end position="23"/>
    </location>
</feature>
<evidence type="ECO:0000313" key="4">
    <source>
        <dbReference type="Proteomes" id="UP000194450"/>
    </source>
</evidence>
<dbReference type="RefSeq" id="WP_086434415.1">
    <property type="nucleotide sequence ID" value="NZ_FXWH01000001.1"/>
</dbReference>
<dbReference type="Pfam" id="PF11949">
    <property type="entry name" value="DUF3466"/>
    <property type="match status" value="1"/>
</dbReference>
<keyword evidence="4" id="KW-1185">Reference proteome</keyword>
<dbReference type="OrthoDB" id="6219137at2"/>